<organism evidence="2 3">
    <name type="scientific">Liparis tanakae</name>
    <name type="common">Tanaka's snailfish</name>
    <dbReference type="NCBI Taxonomy" id="230148"/>
    <lineage>
        <taxon>Eukaryota</taxon>
        <taxon>Metazoa</taxon>
        <taxon>Chordata</taxon>
        <taxon>Craniata</taxon>
        <taxon>Vertebrata</taxon>
        <taxon>Euteleostomi</taxon>
        <taxon>Actinopterygii</taxon>
        <taxon>Neopterygii</taxon>
        <taxon>Teleostei</taxon>
        <taxon>Neoteleostei</taxon>
        <taxon>Acanthomorphata</taxon>
        <taxon>Eupercaria</taxon>
        <taxon>Perciformes</taxon>
        <taxon>Cottioidei</taxon>
        <taxon>Cottales</taxon>
        <taxon>Liparidae</taxon>
        <taxon>Liparis</taxon>
    </lineage>
</organism>
<gene>
    <name evidence="2" type="ORF">EYF80_052440</name>
</gene>
<dbReference type="AlphaFoldDB" id="A0A4Z2F8C6"/>
<feature type="compositionally biased region" description="Basic and acidic residues" evidence="1">
    <location>
        <begin position="16"/>
        <end position="26"/>
    </location>
</feature>
<name>A0A4Z2F8C6_9TELE</name>
<accession>A0A4Z2F8C6</accession>
<evidence type="ECO:0000256" key="1">
    <source>
        <dbReference type="SAM" id="MobiDB-lite"/>
    </source>
</evidence>
<evidence type="ECO:0000313" key="3">
    <source>
        <dbReference type="Proteomes" id="UP000314294"/>
    </source>
</evidence>
<dbReference type="EMBL" id="SRLO01001494">
    <property type="protein sequence ID" value="TNN37398.1"/>
    <property type="molecule type" value="Genomic_DNA"/>
</dbReference>
<comment type="caution">
    <text evidence="2">The sequence shown here is derived from an EMBL/GenBank/DDBJ whole genome shotgun (WGS) entry which is preliminary data.</text>
</comment>
<evidence type="ECO:0000313" key="2">
    <source>
        <dbReference type="EMBL" id="TNN37398.1"/>
    </source>
</evidence>
<keyword evidence="3" id="KW-1185">Reference proteome</keyword>
<reference evidence="2 3" key="1">
    <citation type="submission" date="2019-03" db="EMBL/GenBank/DDBJ databases">
        <title>First draft genome of Liparis tanakae, snailfish: a comprehensive survey of snailfish specific genes.</title>
        <authorList>
            <person name="Kim W."/>
            <person name="Song I."/>
            <person name="Jeong J.-H."/>
            <person name="Kim D."/>
            <person name="Kim S."/>
            <person name="Ryu S."/>
            <person name="Song J.Y."/>
            <person name="Lee S.K."/>
        </authorList>
    </citation>
    <scope>NUCLEOTIDE SEQUENCE [LARGE SCALE GENOMIC DNA]</scope>
    <source>
        <tissue evidence="2">Muscle</tissue>
    </source>
</reference>
<protein>
    <submittedName>
        <fullName evidence="2">Uncharacterized protein</fullName>
    </submittedName>
</protein>
<feature type="compositionally biased region" description="Basic residues" evidence="1">
    <location>
        <begin position="1"/>
        <end position="15"/>
    </location>
</feature>
<sequence length="67" mass="7263">MKKASLHWRKRGKVRVKTEGGEKESGKPVTLSGEHSGSEAVRGSNLSPLYFLLHLCGGNKEERGGAE</sequence>
<proteinExistence type="predicted"/>
<dbReference type="Proteomes" id="UP000314294">
    <property type="component" value="Unassembled WGS sequence"/>
</dbReference>
<feature type="region of interest" description="Disordered" evidence="1">
    <location>
        <begin position="1"/>
        <end position="42"/>
    </location>
</feature>